<dbReference type="InterPro" id="IPR029068">
    <property type="entry name" value="Glyas_Bleomycin-R_OHBP_Dase"/>
</dbReference>
<evidence type="ECO:0000313" key="3">
    <source>
        <dbReference type="Proteomes" id="UP000282311"/>
    </source>
</evidence>
<comment type="caution">
    <text evidence="2">The sequence shown here is derived from an EMBL/GenBank/DDBJ whole genome shotgun (WGS) entry which is preliminary data.</text>
</comment>
<evidence type="ECO:0000259" key="1">
    <source>
        <dbReference type="PROSITE" id="PS51819"/>
    </source>
</evidence>
<dbReference type="EMBL" id="RBAH01000014">
    <property type="protein sequence ID" value="RKN80570.1"/>
    <property type="molecule type" value="Genomic_DNA"/>
</dbReference>
<name>A0A3B0C5C6_9BACL</name>
<accession>A0A3B0C5C6</accession>
<feature type="domain" description="VOC" evidence="1">
    <location>
        <begin position="15"/>
        <end position="137"/>
    </location>
</feature>
<gene>
    <name evidence="2" type="ORF">D7M11_18970</name>
</gene>
<dbReference type="PROSITE" id="PS51819">
    <property type="entry name" value="VOC"/>
    <property type="match status" value="1"/>
</dbReference>
<dbReference type="OrthoDB" id="2608626at2"/>
<sequence length="137" mass="15949">MRTEFEQNVIKRVIEFACFNLTVSDVFVSTDWYVKHLGCRVVREPQRFMDGSANSQIKIGVQTVFLHESSDRVKIHYTHSNGSMGSIFELRTENIDEFYEQLLKEGVHVFERFDNLPCAKYFKVADPDGNVLSIMEF</sequence>
<dbReference type="Pfam" id="PF00903">
    <property type="entry name" value="Glyoxalase"/>
    <property type="match status" value="1"/>
</dbReference>
<organism evidence="2 3">
    <name type="scientific">Paenibacillus ginsengarvi</name>
    <dbReference type="NCBI Taxonomy" id="400777"/>
    <lineage>
        <taxon>Bacteria</taxon>
        <taxon>Bacillati</taxon>
        <taxon>Bacillota</taxon>
        <taxon>Bacilli</taxon>
        <taxon>Bacillales</taxon>
        <taxon>Paenibacillaceae</taxon>
        <taxon>Paenibacillus</taxon>
    </lineage>
</organism>
<proteinExistence type="predicted"/>
<keyword evidence="3" id="KW-1185">Reference proteome</keyword>
<reference evidence="2 3" key="1">
    <citation type="journal article" date="2007" name="Int. J. Syst. Evol. Microbiol.">
        <title>Paenibacillus ginsengarvi sp. nov., isolated from soil from ginseng cultivation.</title>
        <authorList>
            <person name="Yoon M.H."/>
            <person name="Ten L.N."/>
            <person name="Im W.T."/>
        </authorList>
    </citation>
    <scope>NUCLEOTIDE SEQUENCE [LARGE SCALE GENOMIC DNA]</scope>
    <source>
        <strain evidence="2 3">KCTC 13059</strain>
    </source>
</reference>
<dbReference type="RefSeq" id="WP_120748825.1">
    <property type="nucleotide sequence ID" value="NZ_RBAH01000014.1"/>
</dbReference>
<dbReference type="InterPro" id="IPR004360">
    <property type="entry name" value="Glyas_Fos-R_dOase_dom"/>
</dbReference>
<protein>
    <recommendedName>
        <fullName evidence="1">VOC domain-containing protein</fullName>
    </recommendedName>
</protein>
<dbReference type="AlphaFoldDB" id="A0A3B0C5C6"/>
<dbReference type="Gene3D" id="3.10.180.10">
    <property type="entry name" value="2,3-Dihydroxybiphenyl 1,2-Dioxygenase, domain 1"/>
    <property type="match status" value="1"/>
</dbReference>
<dbReference type="SUPFAM" id="SSF54593">
    <property type="entry name" value="Glyoxalase/Bleomycin resistance protein/Dihydroxybiphenyl dioxygenase"/>
    <property type="match status" value="1"/>
</dbReference>
<evidence type="ECO:0000313" key="2">
    <source>
        <dbReference type="EMBL" id="RKN80570.1"/>
    </source>
</evidence>
<dbReference type="InterPro" id="IPR037523">
    <property type="entry name" value="VOC_core"/>
</dbReference>
<dbReference type="Proteomes" id="UP000282311">
    <property type="component" value="Unassembled WGS sequence"/>
</dbReference>